<feature type="domain" description="N-acetyltransferase" evidence="1">
    <location>
        <begin position="135"/>
        <end position="284"/>
    </location>
</feature>
<organism evidence="2 3">
    <name type="scientific">Kribbella qitaiheensis</name>
    <dbReference type="NCBI Taxonomy" id="1544730"/>
    <lineage>
        <taxon>Bacteria</taxon>
        <taxon>Bacillati</taxon>
        <taxon>Actinomycetota</taxon>
        <taxon>Actinomycetes</taxon>
        <taxon>Propionibacteriales</taxon>
        <taxon>Kribbellaceae</taxon>
        <taxon>Kribbella</taxon>
    </lineage>
</organism>
<dbReference type="GO" id="GO:0016747">
    <property type="term" value="F:acyltransferase activity, transferring groups other than amino-acyl groups"/>
    <property type="evidence" value="ECO:0007669"/>
    <property type="project" value="InterPro"/>
</dbReference>
<keyword evidence="2" id="KW-0808">Transferase</keyword>
<protein>
    <submittedName>
        <fullName evidence="2">GNAT family N-acetyltransferase</fullName>
    </submittedName>
</protein>
<reference evidence="3" key="1">
    <citation type="submission" date="2019-09" db="EMBL/GenBank/DDBJ databases">
        <title>Antimicrobial potential of Antarctic Bacteria.</title>
        <authorList>
            <person name="Benaud N."/>
            <person name="Edwards R.J."/>
            <person name="Ferrari B.C."/>
        </authorList>
    </citation>
    <scope>NUCLEOTIDE SEQUENCE [LARGE SCALE GENOMIC DNA]</scope>
    <source>
        <strain evidence="3">SPB151</strain>
    </source>
</reference>
<dbReference type="KEGG" id="kqi:F1D05_35675"/>
<dbReference type="SUPFAM" id="SSF55729">
    <property type="entry name" value="Acyl-CoA N-acyltransferases (Nat)"/>
    <property type="match status" value="1"/>
</dbReference>
<dbReference type="PROSITE" id="PS51186">
    <property type="entry name" value="GNAT"/>
    <property type="match status" value="1"/>
</dbReference>
<dbReference type="InterPro" id="IPR016181">
    <property type="entry name" value="Acyl_CoA_acyltransferase"/>
</dbReference>
<evidence type="ECO:0000313" key="3">
    <source>
        <dbReference type="Proteomes" id="UP000515563"/>
    </source>
</evidence>
<dbReference type="Pfam" id="PF00583">
    <property type="entry name" value="Acetyltransf_1"/>
    <property type="match status" value="1"/>
</dbReference>
<dbReference type="RefSeq" id="WP_185444684.1">
    <property type="nucleotide sequence ID" value="NZ_CP043661.1"/>
</dbReference>
<evidence type="ECO:0000259" key="1">
    <source>
        <dbReference type="PROSITE" id="PS51186"/>
    </source>
</evidence>
<name>A0A7G6X7Q6_9ACTN</name>
<dbReference type="InterPro" id="IPR000182">
    <property type="entry name" value="GNAT_dom"/>
</dbReference>
<dbReference type="EMBL" id="CP043661">
    <property type="protein sequence ID" value="QNE22271.1"/>
    <property type="molecule type" value="Genomic_DNA"/>
</dbReference>
<dbReference type="Gene3D" id="3.40.630.30">
    <property type="match status" value="1"/>
</dbReference>
<evidence type="ECO:0000313" key="2">
    <source>
        <dbReference type="EMBL" id="QNE22271.1"/>
    </source>
</evidence>
<reference evidence="2 3" key="2">
    <citation type="journal article" date="2020" name="Microbiol. Resour. Announc.">
        <title>Antarctic desert soil bacteria exhibit high novel natural product potential, evaluated through long-read genome sequencing and comparative genomics.</title>
        <authorList>
            <person name="Benaud N."/>
            <person name="Edwards R.J."/>
            <person name="Amos T.G."/>
            <person name="D'Agostino P.M."/>
            <person name="Gutierrez-Chavez C."/>
            <person name="Montgomery K."/>
            <person name="Nicetic I."/>
            <person name="Ferrari B.C."/>
        </authorList>
    </citation>
    <scope>NUCLEOTIDE SEQUENCE [LARGE SCALE GENOMIC DNA]</scope>
    <source>
        <strain evidence="2 3">SPB151</strain>
    </source>
</reference>
<proteinExistence type="predicted"/>
<dbReference type="AlphaFoldDB" id="A0A7G6X7Q6"/>
<dbReference type="Proteomes" id="UP000515563">
    <property type="component" value="Chromosome"/>
</dbReference>
<keyword evidence="3" id="KW-1185">Reference proteome</keyword>
<sequence>MTVALPTLDDMADELAEPGFDLETDGWLVYAGEELVGYGNVFGKGDHSLIDVGIVTLDAVVAQWLLEQSTARAADLGRTNGHTEIFADAGVYREDVERRELLAGAGFAPATTYHRMRIDHTGPVPVPEPPAEVVIHRGTFDEATRRAAYEVHTESFEGQFGFVPRPYDEWFKSREAMSTFDWSQLTLMELDGQPVAYRECTEQFVSDENCGYIGRLGVLKEARGRGLAKYLLRDAFALDAAAGRSGTLLHVDTNNPTPALGLYISVGMRATLVIDVWRRTLATR</sequence>
<gene>
    <name evidence="2" type="ORF">F1D05_35675</name>
</gene>
<dbReference type="CDD" id="cd04301">
    <property type="entry name" value="NAT_SF"/>
    <property type="match status" value="1"/>
</dbReference>
<accession>A0A7G6X7Q6</accession>